<comment type="caution">
    <text evidence="4">The sequence shown here is derived from an EMBL/GenBank/DDBJ whole genome shotgun (WGS) entry which is preliminary data.</text>
</comment>
<name>A0ABT1NUM0_9MICC</name>
<dbReference type="RefSeq" id="WP_255798966.1">
    <property type="nucleotide sequence ID" value="NZ_CP104263.1"/>
</dbReference>
<gene>
    <name evidence="4" type="ORF">NNX28_15995</name>
</gene>
<dbReference type="PANTHER" id="PTHR30055">
    <property type="entry name" value="HTH-TYPE TRANSCRIPTIONAL REGULATOR RUTR"/>
    <property type="match status" value="1"/>
</dbReference>
<dbReference type="InterPro" id="IPR001647">
    <property type="entry name" value="HTH_TetR"/>
</dbReference>
<feature type="domain" description="HTH tetR-type" evidence="3">
    <location>
        <begin position="22"/>
        <end position="82"/>
    </location>
</feature>
<dbReference type="EMBL" id="JANFLP010000017">
    <property type="protein sequence ID" value="MCQ1951423.1"/>
    <property type="molecule type" value="Genomic_DNA"/>
</dbReference>
<sequence>MDVAKDEAAAEARMTGRSQAKASRRAVMLDAAASLFAERGYNGVSIEELGAAAGVSGPAVYRHFSGKPAVLSALLIGVSEDLLEGGKAVVAESATPEIALRGLVEFQVDFALRQADVIRVQDRDLGSLPESDERRVRSLQRQYVEVWVDALSALHPGSDLPLLRHRAQGVFGLINSTSHTVRGRISARETARLRTLLDRMAWAALNAQ</sequence>
<accession>A0ABT1NUM0</accession>
<evidence type="ECO:0000259" key="3">
    <source>
        <dbReference type="PROSITE" id="PS50977"/>
    </source>
</evidence>
<protein>
    <submittedName>
        <fullName evidence="4">TetR/AcrR family transcriptional regulator</fullName>
    </submittedName>
</protein>
<dbReference type="InterPro" id="IPR050109">
    <property type="entry name" value="HTH-type_TetR-like_transc_reg"/>
</dbReference>
<evidence type="ECO:0000313" key="4">
    <source>
        <dbReference type="EMBL" id="MCQ1951423.1"/>
    </source>
</evidence>
<dbReference type="PROSITE" id="PS01081">
    <property type="entry name" value="HTH_TETR_1"/>
    <property type="match status" value="1"/>
</dbReference>
<reference evidence="4 5" key="1">
    <citation type="submission" date="2022-07" db="EMBL/GenBank/DDBJ databases">
        <title>Novel species in genus Arthrobacter.</title>
        <authorList>
            <person name="Liu Y."/>
        </authorList>
    </citation>
    <scope>NUCLEOTIDE SEQUENCE [LARGE SCALE GENOMIC DNA]</scope>
    <source>
        <strain evidence="5">zg-Y859</strain>
    </source>
</reference>
<dbReference type="Pfam" id="PF00440">
    <property type="entry name" value="TetR_N"/>
    <property type="match status" value="1"/>
</dbReference>
<feature type="DNA-binding region" description="H-T-H motif" evidence="2">
    <location>
        <begin position="45"/>
        <end position="64"/>
    </location>
</feature>
<organism evidence="4 5">
    <name type="scientific">Arthrobacter jinronghuae</name>
    <dbReference type="NCBI Taxonomy" id="2964609"/>
    <lineage>
        <taxon>Bacteria</taxon>
        <taxon>Bacillati</taxon>
        <taxon>Actinomycetota</taxon>
        <taxon>Actinomycetes</taxon>
        <taxon>Micrococcales</taxon>
        <taxon>Micrococcaceae</taxon>
        <taxon>Arthrobacter</taxon>
    </lineage>
</organism>
<dbReference type="SUPFAM" id="SSF46689">
    <property type="entry name" value="Homeodomain-like"/>
    <property type="match status" value="1"/>
</dbReference>
<dbReference type="Gene3D" id="1.10.10.60">
    <property type="entry name" value="Homeodomain-like"/>
    <property type="match status" value="1"/>
</dbReference>
<proteinExistence type="predicted"/>
<dbReference type="PRINTS" id="PR00455">
    <property type="entry name" value="HTHTETR"/>
</dbReference>
<dbReference type="InterPro" id="IPR023772">
    <property type="entry name" value="DNA-bd_HTH_TetR-type_CS"/>
</dbReference>
<dbReference type="InterPro" id="IPR009057">
    <property type="entry name" value="Homeodomain-like_sf"/>
</dbReference>
<dbReference type="Gene3D" id="1.10.357.10">
    <property type="entry name" value="Tetracycline Repressor, domain 2"/>
    <property type="match status" value="1"/>
</dbReference>
<evidence type="ECO:0000256" key="2">
    <source>
        <dbReference type="PROSITE-ProRule" id="PRU00335"/>
    </source>
</evidence>
<evidence type="ECO:0000256" key="1">
    <source>
        <dbReference type="ARBA" id="ARBA00023125"/>
    </source>
</evidence>
<keyword evidence="5" id="KW-1185">Reference proteome</keyword>
<keyword evidence="1 2" id="KW-0238">DNA-binding</keyword>
<dbReference type="PROSITE" id="PS50977">
    <property type="entry name" value="HTH_TETR_2"/>
    <property type="match status" value="1"/>
</dbReference>
<dbReference type="Proteomes" id="UP001206924">
    <property type="component" value="Unassembled WGS sequence"/>
</dbReference>
<dbReference type="PANTHER" id="PTHR30055:SF237">
    <property type="entry name" value="TRANSCRIPTIONAL REPRESSOR MCE3R"/>
    <property type="match status" value="1"/>
</dbReference>
<evidence type="ECO:0000313" key="5">
    <source>
        <dbReference type="Proteomes" id="UP001206924"/>
    </source>
</evidence>